<name>A0A667WYM5_9TELE</name>
<evidence type="ECO:0000256" key="7">
    <source>
        <dbReference type="SAM" id="MobiDB-lite"/>
    </source>
</evidence>
<reference evidence="9" key="1">
    <citation type="submission" date="2019-06" db="EMBL/GenBank/DDBJ databases">
        <authorList>
            <consortium name="Wellcome Sanger Institute Data Sharing"/>
        </authorList>
    </citation>
    <scope>NUCLEOTIDE SEQUENCE [LARGE SCALE GENOMIC DNA]</scope>
</reference>
<dbReference type="GO" id="GO:0003007">
    <property type="term" value="P:heart morphogenesis"/>
    <property type="evidence" value="ECO:0007669"/>
    <property type="project" value="TreeGrafter"/>
</dbReference>
<dbReference type="GO" id="GO:0005634">
    <property type="term" value="C:nucleus"/>
    <property type="evidence" value="ECO:0007669"/>
    <property type="project" value="UniProtKB-SubCell"/>
</dbReference>
<organism evidence="9 10">
    <name type="scientific">Myripristis murdjan</name>
    <name type="common">pinecone soldierfish</name>
    <dbReference type="NCBI Taxonomy" id="586833"/>
    <lineage>
        <taxon>Eukaryota</taxon>
        <taxon>Metazoa</taxon>
        <taxon>Chordata</taxon>
        <taxon>Craniata</taxon>
        <taxon>Vertebrata</taxon>
        <taxon>Euteleostomi</taxon>
        <taxon>Actinopterygii</taxon>
        <taxon>Neopterygii</taxon>
        <taxon>Teleostei</taxon>
        <taxon>Neoteleostei</taxon>
        <taxon>Acanthomorphata</taxon>
        <taxon>Holocentriformes</taxon>
        <taxon>Holocentridae</taxon>
        <taxon>Myripristis</taxon>
    </lineage>
</organism>
<evidence type="ECO:0000259" key="8">
    <source>
        <dbReference type="PROSITE" id="PS50252"/>
    </source>
</evidence>
<feature type="compositionally biased region" description="Basic residues" evidence="7">
    <location>
        <begin position="424"/>
        <end position="438"/>
    </location>
</feature>
<dbReference type="PANTHER" id="PTHR11267:SF204">
    <property type="entry name" value="SPADETAIL"/>
    <property type="match status" value="1"/>
</dbReference>
<dbReference type="InterPro" id="IPR008967">
    <property type="entry name" value="p53-like_TF_DNA-bd_sf"/>
</dbReference>
<comment type="caution">
    <text evidence="6">Lacks conserved residue(s) required for the propagation of feature annotation.</text>
</comment>
<dbReference type="PRINTS" id="PR00937">
    <property type="entry name" value="TBOX"/>
</dbReference>
<keyword evidence="5 6" id="KW-0539">Nucleus</keyword>
<dbReference type="AlphaFoldDB" id="A0A667WYM5"/>
<reference evidence="9" key="2">
    <citation type="submission" date="2025-08" db="UniProtKB">
        <authorList>
            <consortium name="Ensembl"/>
        </authorList>
    </citation>
    <scope>IDENTIFICATION</scope>
</reference>
<dbReference type="GeneTree" id="ENSGT00940000164254"/>
<dbReference type="Pfam" id="PF00907">
    <property type="entry name" value="T-box"/>
    <property type="match status" value="1"/>
</dbReference>
<dbReference type="PROSITE" id="PS01283">
    <property type="entry name" value="TBOX_1"/>
    <property type="match status" value="1"/>
</dbReference>
<evidence type="ECO:0000256" key="3">
    <source>
        <dbReference type="ARBA" id="ARBA00023125"/>
    </source>
</evidence>
<comment type="subcellular location">
    <subcellularLocation>
        <location evidence="1 6">Nucleus</location>
    </subcellularLocation>
</comment>
<dbReference type="InterPro" id="IPR018186">
    <property type="entry name" value="TF_T-box_CS"/>
</dbReference>
<keyword evidence="4" id="KW-0804">Transcription</keyword>
<dbReference type="InterPro" id="IPR001699">
    <property type="entry name" value="TF_T-box"/>
</dbReference>
<evidence type="ECO:0000256" key="1">
    <source>
        <dbReference type="ARBA" id="ARBA00004123"/>
    </source>
</evidence>
<proteinExistence type="predicted"/>
<dbReference type="InterPro" id="IPR046360">
    <property type="entry name" value="T-box_DNA-bd"/>
</dbReference>
<evidence type="ECO:0000256" key="2">
    <source>
        <dbReference type="ARBA" id="ARBA00023015"/>
    </source>
</evidence>
<dbReference type="GO" id="GO:0000978">
    <property type="term" value="F:RNA polymerase II cis-regulatory region sequence-specific DNA binding"/>
    <property type="evidence" value="ECO:0007669"/>
    <property type="project" value="InterPro"/>
</dbReference>
<dbReference type="GO" id="GO:0045893">
    <property type="term" value="P:positive regulation of DNA-templated transcription"/>
    <property type="evidence" value="ECO:0007669"/>
    <property type="project" value="InterPro"/>
</dbReference>
<dbReference type="InterPro" id="IPR036960">
    <property type="entry name" value="T-box_sf"/>
</dbReference>
<dbReference type="FunFam" id="2.60.40.820:FF:000007">
    <property type="entry name" value="T-box transcription factor"/>
    <property type="match status" value="1"/>
</dbReference>
<protein>
    <recommendedName>
        <fullName evidence="8">T-box domain-containing protein</fullName>
    </recommendedName>
</protein>
<evidence type="ECO:0000256" key="6">
    <source>
        <dbReference type="PROSITE-ProRule" id="PRU00201"/>
    </source>
</evidence>
<dbReference type="Ensembl" id="ENSMMDT00005006918.1">
    <property type="protein sequence ID" value="ENSMMDP00005006743.1"/>
    <property type="gene ID" value="ENSMMDG00005003690.1"/>
</dbReference>
<dbReference type="PANTHER" id="PTHR11267">
    <property type="entry name" value="T-BOX PROTEIN-RELATED"/>
    <property type="match status" value="1"/>
</dbReference>
<keyword evidence="10" id="KW-1185">Reference proteome</keyword>
<dbReference type="GO" id="GO:0001708">
    <property type="term" value="P:cell fate specification"/>
    <property type="evidence" value="ECO:0007669"/>
    <property type="project" value="TreeGrafter"/>
</dbReference>
<dbReference type="Gene3D" id="2.60.40.820">
    <property type="entry name" value="Transcription factor, T-box"/>
    <property type="match status" value="1"/>
</dbReference>
<evidence type="ECO:0000313" key="9">
    <source>
        <dbReference type="Ensembl" id="ENSMMDP00005006743.1"/>
    </source>
</evidence>
<dbReference type="GO" id="GO:0000981">
    <property type="term" value="F:DNA-binding transcription factor activity, RNA polymerase II-specific"/>
    <property type="evidence" value="ECO:0007669"/>
    <property type="project" value="TreeGrafter"/>
</dbReference>
<dbReference type="SMART" id="SM00425">
    <property type="entry name" value="TBOX"/>
    <property type="match status" value="1"/>
</dbReference>
<dbReference type="Proteomes" id="UP000472263">
    <property type="component" value="Chromosome 12"/>
</dbReference>
<feature type="domain" description="T-box" evidence="8">
    <location>
        <begin position="33"/>
        <end position="211"/>
    </location>
</feature>
<dbReference type="InParanoid" id="A0A667WYM5"/>
<keyword evidence="3 6" id="KW-0238">DNA-binding</keyword>
<feature type="region of interest" description="Disordered" evidence="7">
    <location>
        <begin position="416"/>
        <end position="454"/>
    </location>
</feature>
<reference evidence="9" key="3">
    <citation type="submission" date="2025-09" db="UniProtKB">
        <authorList>
            <consortium name="Ensembl"/>
        </authorList>
    </citation>
    <scope>IDENTIFICATION</scope>
</reference>
<dbReference type="CDD" id="cd20197">
    <property type="entry name" value="T-box_VegT-like"/>
    <property type="match status" value="1"/>
</dbReference>
<accession>A0A667WYM5</accession>
<dbReference type="GO" id="GO:0000785">
    <property type="term" value="C:chromatin"/>
    <property type="evidence" value="ECO:0007669"/>
    <property type="project" value="TreeGrafter"/>
</dbReference>
<sequence>VQFKCDLLSPVPGVPKSPPVADSYQQGCIKMTLENADLWKAFHSIGTEMIITKHGRRMFPHCNISLSGLQPYANYVIMVDMVPVDSFRYKWNKEQWEVAGKAEPQPPCRTYLHPESPAMGSHWMKQALSFPKMKLTNNTLDQRGHIILHSMHRYYPRFHVIQADSPYTVRWGPFQTFSFPETSFTAVTAYQNPKITKLKIDHNPFAKGFREGGTHSHSKRLALFFFFAFFFDNFSKLEIRNKSNLPCQFGQELYSTPSYDVVDIFSELIICSVTSKLFLYHADVALMQDEGMNVVFAMHVKVLVTVKRHEEAFKLFSMIFSCRSVEYERLPSPSRGVEDGDGQPSYESHVPDVATLAGYDRSSRFSLTRDAAHHQQHAVQNQVVMPFFPPASIPTPPKVGYSIYGHQAEQSARQWGDVEAAGHHAAHTHGHAPPHPHPHPLAAGERGSQQCSYHHHGNQADWSQYPLFSYSCW</sequence>
<dbReference type="GO" id="GO:0007389">
    <property type="term" value="P:pattern specification process"/>
    <property type="evidence" value="ECO:0007669"/>
    <property type="project" value="TreeGrafter"/>
</dbReference>
<keyword evidence="2" id="KW-0805">Transcription regulation</keyword>
<evidence type="ECO:0000256" key="4">
    <source>
        <dbReference type="ARBA" id="ARBA00023163"/>
    </source>
</evidence>
<dbReference type="SUPFAM" id="SSF49417">
    <property type="entry name" value="p53-like transcription factors"/>
    <property type="match status" value="1"/>
</dbReference>
<evidence type="ECO:0000256" key="5">
    <source>
        <dbReference type="ARBA" id="ARBA00023242"/>
    </source>
</evidence>
<dbReference type="PROSITE" id="PS50252">
    <property type="entry name" value="TBOX_3"/>
    <property type="match status" value="1"/>
</dbReference>
<evidence type="ECO:0000313" key="10">
    <source>
        <dbReference type="Proteomes" id="UP000472263"/>
    </source>
</evidence>